<evidence type="ECO:0000256" key="1">
    <source>
        <dbReference type="SAM" id="SignalP"/>
    </source>
</evidence>
<dbReference type="Proteomes" id="UP001251085">
    <property type="component" value="Unassembled WGS sequence"/>
</dbReference>
<evidence type="ECO:0000313" key="2">
    <source>
        <dbReference type="EMBL" id="MDT1064687.1"/>
    </source>
</evidence>
<sequence length="44" mass="4843">MTRKAFLLLLLLPLLSACGEPPIKQANCWNRMAFIAAPDCALAR</sequence>
<dbReference type="RefSeq" id="WP_311761767.1">
    <property type="nucleotide sequence ID" value="NZ_JAVRQI010000030.1"/>
</dbReference>
<feature type="signal peptide" evidence="1">
    <location>
        <begin position="1"/>
        <end position="19"/>
    </location>
</feature>
<proteinExistence type="predicted"/>
<keyword evidence="1" id="KW-0732">Signal</keyword>
<comment type="caution">
    <text evidence="2">The sequence shown here is derived from an EMBL/GenBank/DDBJ whole genome shotgun (WGS) entry which is preliminary data.</text>
</comment>
<accession>A0ABU3ELQ5</accession>
<reference evidence="3" key="1">
    <citation type="submission" date="2023-07" db="EMBL/GenBank/DDBJ databases">
        <title>Characterization of two Paracoccaceae strains isolated from Phycosphere and proposal of Xinfangfangia lacusdiani sp. nov.</title>
        <authorList>
            <person name="Deng Y."/>
            <person name="Zhang Y.Q."/>
        </authorList>
    </citation>
    <scope>NUCLEOTIDE SEQUENCE [LARGE SCALE GENOMIC DNA]</scope>
    <source>
        <strain evidence="3">CPCC 101403</strain>
    </source>
</reference>
<protein>
    <submittedName>
        <fullName evidence="2">Uncharacterized protein</fullName>
    </submittedName>
</protein>
<evidence type="ECO:0000313" key="3">
    <source>
        <dbReference type="Proteomes" id="UP001251085"/>
    </source>
</evidence>
<feature type="chain" id="PRO_5045725164" evidence="1">
    <location>
        <begin position="20"/>
        <end position="44"/>
    </location>
</feature>
<organism evidence="2 3">
    <name type="scientific">Paracoccus broussonetiae</name>
    <dbReference type="NCBI Taxonomy" id="3075834"/>
    <lineage>
        <taxon>Bacteria</taxon>
        <taxon>Pseudomonadati</taxon>
        <taxon>Pseudomonadota</taxon>
        <taxon>Alphaproteobacteria</taxon>
        <taxon>Rhodobacterales</taxon>
        <taxon>Paracoccaceae</taxon>
        <taxon>Paracoccus</taxon>
    </lineage>
</organism>
<dbReference type="EMBL" id="JAVRQI010000030">
    <property type="protein sequence ID" value="MDT1064687.1"/>
    <property type="molecule type" value="Genomic_DNA"/>
</dbReference>
<name>A0ABU3ELQ5_9RHOB</name>
<gene>
    <name evidence="2" type="ORF">RM190_22720</name>
</gene>
<dbReference type="PROSITE" id="PS51257">
    <property type="entry name" value="PROKAR_LIPOPROTEIN"/>
    <property type="match status" value="1"/>
</dbReference>
<keyword evidence="3" id="KW-1185">Reference proteome</keyword>